<evidence type="ECO:0000313" key="2">
    <source>
        <dbReference type="Proteomes" id="UP000682733"/>
    </source>
</evidence>
<reference evidence="1" key="1">
    <citation type="submission" date="2021-02" db="EMBL/GenBank/DDBJ databases">
        <authorList>
            <person name="Nowell W R."/>
        </authorList>
    </citation>
    <scope>NUCLEOTIDE SEQUENCE</scope>
</reference>
<gene>
    <name evidence="1" type="ORF">TMI583_LOCUS43715</name>
</gene>
<organism evidence="1 2">
    <name type="scientific">Didymodactylos carnosus</name>
    <dbReference type="NCBI Taxonomy" id="1234261"/>
    <lineage>
        <taxon>Eukaryota</taxon>
        <taxon>Metazoa</taxon>
        <taxon>Spiralia</taxon>
        <taxon>Gnathifera</taxon>
        <taxon>Rotifera</taxon>
        <taxon>Eurotatoria</taxon>
        <taxon>Bdelloidea</taxon>
        <taxon>Philodinida</taxon>
        <taxon>Philodinidae</taxon>
        <taxon>Didymodactylos</taxon>
    </lineage>
</organism>
<dbReference type="Proteomes" id="UP000682733">
    <property type="component" value="Unassembled WGS sequence"/>
</dbReference>
<dbReference type="AlphaFoldDB" id="A0A8S2W418"/>
<evidence type="ECO:0000313" key="1">
    <source>
        <dbReference type="EMBL" id="CAF4405536.1"/>
    </source>
</evidence>
<accession>A0A8S2W418</accession>
<feature type="non-terminal residue" evidence="1">
    <location>
        <position position="1"/>
    </location>
</feature>
<feature type="non-terminal residue" evidence="1">
    <location>
        <position position="88"/>
    </location>
</feature>
<protein>
    <submittedName>
        <fullName evidence="1">Uncharacterized protein</fullName>
    </submittedName>
</protein>
<sequence>ELDFMSYTKMYDTELRLNPFSGVLGNLSVESIDHANDIAILKSKIKFKSFMNVMTSFDDKSINDINSMHYIGYINRNPPVGVQDYLGK</sequence>
<comment type="caution">
    <text evidence="1">The sequence shown here is derived from an EMBL/GenBank/DDBJ whole genome shotgun (WGS) entry which is preliminary data.</text>
</comment>
<name>A0A8S2W418_9BILA</name>
<dbReference type="EMBL" id="CAJOBA010073630">
    <property type="protein sequence ID" value="CAF4405536.1"/>
    <property type="molecule type" value="Genomic_DNA"/>
</dbReference>
<proteinExistence type="predicted"/>